<proteinExistence type="predicted"/>
<dbReference type="AlphaFoldDB" id="A0A0P7DZN7"/>
<reference evidence="1 2" key="1">
    <citation type="submission" date="2015-09" db="EMBL/GenBank/DDBJ databases">
        <title>Draft Genome Sequence of Pseudoalteromonas lipolytica UCD-48B.</title>
        <authorList>
            <person name="Krusor M."/>
            <person name="Coil D.A."/>
            <person name="Lang J.M."/>
            <person name="Eisen J.A."/>
            <person name="Alexiev A."/>
        </authorList>
    </citation>
    <scope>NUCLEOTIDE SEQUENCE [LARGE SCALE GENOMIC DNA]</scope>
    <source>
        <strain evidence="1 2">UCD-48B</strain>
    </source>
</reference>
<evidence type="ECO:0000313" key="2">
    <source>
        <dbReference type="Proteomes" id="UP000050378"/>
    </source>
</evidence>
<dbReference type="PATRIC" id="fig|570156.3.peg.3796"/>
<gene>
    <name evidence="1" type="ORF">AOG27_13450</name>
</gene>
<organism evidence="1 2">
    <name type="scientific">Pseudoalteromonas lipolytica</name>
    <dbReference type="NCBI Taxonomy" id="570156"/>
    <lineage>
        <taxon>Bacteria</taxon>
        <taxon>Pseudomonadati</taxon>
        <taxon>Pseudomonadota</taxon>
        <taxon>Gammaproteobacteria</taxon>
        <taxon>Alteromonadales</taxon>
        <taxon>Pseudoalteromonadaceae</taxon>
        <taxon>Pseudoalteromonas</taxon>
    </lineage>
</organism>
<dbReference type="EMBL" id="LJTC01000008">
    <property type="protein sequence ID" value="KPM83074.1"/>
    <property type="molecule type" value="Genomic_DNA"/>
</dbReference>
<protein>
    <submittedName>
        <fullName evidence="1">Uncharacterized protein</fullName>
    </submittedName>
</protein>
<dbReference type="STRING" id="570156.AOG27_13450"/>
<comment type="caution">
    <text evidence="1">The sequence shown here is derived from an EMBL/GenBank/DDBJ whole genome shotgun (WGS) entry which is preliminary data.</text>
</comment>
<evidence type="ECO:0000313" key="1">
    <source>
        <dbReference type="EMBL" id="KPM83074.1"/>
    </source>
</evidence>
<accession>A0A0P7DZN7</accession>
<dbReference type="Proteomes" id="UP000050378">
    <property type="component" value="Unassembled WGS sequence"/>
</dbReference>
<sequence>MNLKMFSKTSIKCEHLLQLSTCFHNELSVVTSIHSVFDITEVFVNDFDYYSDGNYACVEDFASVLPITAPIFIELDQTKLLKLEVVIFFISLFVLQTAKPLRLKLKKCCCCSFCNQKITFSI</sequence>
<name>A0A0P7DZN7_9GAMM</name>